<evidence type="ECO:0000313" key="3">
    <source>
        <dbReference type="Proteomes" id="UP001198893"/>
    </source>
</evidence>
<proteinExistence type="predicted"/>
<reference evidence="2 4" key="1">
    <citation type="journal article" date="2021" name="ISME Commun">
        <title>Automated analysis of genomic sequences facilitates high-throughput and comprehensive description of bacteria.</title>
        <authorList>
            <person name="Hitch T.C.A."/>
        </authorList>
    </citation>
    <scope>NUCLEOTIDE SEQUENCE [LARGE SCALE GENOMIC DNA]</scope>
    <source>
        <strain evidence="2 4">Sanger_19</strain>
    </source>
</reference>
<evidence type="ECO:0000313" key="2">
    <source>
        <dbReference type="EMBL" id="MCU6717198.1"/>
    </source>
</evidence>
<comment type="caution">
    <text evidence="1">The sequence shown here is derived from an EMBL/GenBank/DDBJ whole genome shotgun (WGS) entry which is preliminary data.</text>
</comment>
<dbReference type="Proteomes" id="UP001198893">
    <property type="component" value="Unassembled WGS sequence"/>
</dbReference>
<sequence length="102" mass="11741">MENKQLKDEDDIMVTLNLDNGQDVECKILTIFEAGKQDYIALMPLDEKGNENADGEVYIYRYSEDEDGNPSLDNIDSDEEYEVVSDRFDELLDEAEFDAMDN</sequence>
<dbReference type="Pfam" id="PF06949">
    <property type="entry name" value="DUF1292"/>
    <property type="match status" value="1"/>
</dbReference>
<evidence type="ECO:0000313" key="4">
    <source>
        <dbReference type="Proteomes" id="UP001209666"/>
    </source>
</evidence>
<reference evidence="2" key="3">
    <citation type="submission" date="2022-09" db="EMBL/GenBank/DDBJ databases">
        <authorList>
            <person name="Hitch T.C.A."/>
        </authorList>
    </citation>
    <scope>NUCLEOTIDE SEQUENCE</scope>
    <source>
        <strain evidence="2">Sanger_19</strain>
    </source>
</reference>
<gene>
    <name evidence="1" type="ORF">LKD47_04680</name>
    <name evidence="2" type="ORF">OCV43_07910</name>
</gene>
<accession>A0AAW4WCH8</accession>
<dbReference type="Proteomes" id="UP001209666">
    <property type="component" value="Unassembled WGS sequence"/>
</dbReference>
<dbReference type="AlphaFoldDB" id="A0AAW4WCH8"/>
<reference evidence="1" key="2">
    <citation type="submission" date="2021-10" db="EMBL/GenBank/DDBJ databases">
        <title>Anaerobic single-cell dispensing facilitates the cultivation of human gut bacteria.</title>
        <authorList>
            <person name="Afrizal A."/>
        </authorList>
    </citation>
    <scope>NUCLEOTIDE SEQUENCE</scope>
    <source>
        <strain evidence="1">CLA-AA-H204</strain>
    </source>
</reference>
<evidence type="ECO:0000313" key="1">
    <source>
        <dbReference type="EMBL" id="MCC2241603.1"/>
    </source>
</evidence>
<organism evidence="1 3">
    <name type="scientific">Roseburia amylophila</name>
    <dbReference type="NCBI Taxonomy" id="2981794"/>
    <lineage>
        <taxon>Bacteria</taxon>
        <taxon>Bacillati</taxon>
        <taxon>Bacillota</taxon>
        <taxon>Clostridia</taxon>
        <taxon>Lachnospirales</taxon>
        <taxon>Lachnospiraceae</taxon>
        <taxon>Roseburia</taxon>
    </lineage>
</organism>
<name>A0AAW4WCH8_9FIRM</name>
<dbReference type="RefSeq" id="WP_022243329.1">
    <property type="nucleotide sequence ID" value="NZ_JAJEQW010000003.1"/>
</dbReference>
<dbReference type="EMBL" id="JAOQKI010000009">
    <property type="protein sequence ID" value="MCU6717198.1"/>
    <property type="molecule type" value="Genomic_DNA"/>
</dbReference>
<dbReference type="InterPro" id="IPR009711">
    <property type="entry name" value="UPF0473"/>
</dbReference>
<dbReference type="EMBL" id="JAJEQW010000003">
    <property type="protein sequence ID" value="MCC2241603.1"/>
    <property type="molecule type" value="Genomic_DNA"/>
</dbReference>
<keyword evidence="4" id="KW-1185">Reference proteome</keyword>
<protein>
    <submittedName>
        <fullName evidence="1">DUF1292 domain-containing protein</fullName>
    </submittedName>
</protein>